<dbReference type="GO" id="GO:0031087">
    <property type="term" value="P:deadenylation-independent decapping of nuclear-transcribed mRNA"/>
    <property type="evidence" value="ECO:0007669"/>
    <property type="project" value="TreeGrafter"/>
</dbReference>
<dbReference type="SUPFAM" id="SSF64153">
    <property type="entry name" value="YjeF N-terminal domain-like"/>
    <property type="match status" value="1"/>
</dbReference>
<dbReference type="Pfam" id="PF03853">
    <property type="entry name" value="YjeF_N"/>
    <property type="match status" value="1"/>
</dbReference>
<evidence type="ECO:0000259" key="7">
    <source>
        <dbReference type="PROSITE" id="PS51512"/>
    </source>
</evidence>
<dbReference type="SMART" id="SM01199">
    <property type="entry name" value="FDF"/>
    <property type="match status" value="1"/>
</dbReference>
<dbReference type="InterPro" id="IPR004443">
    <property type="entry name" value="YjeF_N_dom"/>
</dbReference>
<keyword evidence="4" id="KW-0963">Cytoplasm</keyword>
<feature type="region of interest" description="Disordered" evidence="5">
    <location>
        <begin position="196"/>
        <end position="267"/>
    </location>
</feature>
<dbReference type="PANTHER" id="PTHR13612">
    <property type="entry name" value="ENHANCER OF MRNA-DECAPPING PROTEIN 3"/>
    <property type="match status" value="1"/>
</dbReference>
<gene>
    <name evidence="8" type="primary">nnrE</name>
    <name evidence="8" type="ORF">A0J61_00699</name>
</gene>
<dbReference type="AlphaFoldDB" id="A0A1C7NS71"/>
<dbReference type="PROSITE" id="PS51512">
    <property type="entry name" value="DFDF"/>
    <property type="match status" value="1"/>
</dbReference>
<proteinExistence type="inferred from homology"/>
<feature type="domain" description="YjeF N-terminal" evidence="6">
    <location>
        <begin position="297"/>
        <end position="504"/>
    </location>
</feature>
<dbReference type="InterPro" id="IPR019050">
    <property type="entry name" value="FDF_dom"/>
</dbReference>
<dbReference type="SMART" id="SM01271">
    <property type="entry name" value="LSM14"/>
    <property type="match status" value="1"/>
</dbReference>
<feature type="domain" description="DFDF" evidence="7">
    <location>
        <begin position="125"/>
        <end position="161"/>
    </location>
</feature>
<keyword evidence="9" id="KW-1185">Reference proteome</keyword>
<protein>
    <recommendedName>
        <fullName evidence="3">Enhancer of mRNA-decapping protein 3</fullName>
    </recommendedName>
</protein>
<evidence type="ECO:0000256" key="5">
    <source>
        <dbReference type="SAM" id="MobiDB-lite"/>
    </source>
</evidence>
<accession>A0A1C7NS71</accession>
<evidence type="ECO:0000256" key="2">
    <source>
        <dbReference type="ARBA" id="ARBA00006610"/>
    </source>
</evidence>
<evidence type="ECO:0000259" key="6">
    <source>
        <dbReference type="PROSITE" id="PS51385"/>
    </source>
</evidence>
<dbReference type="InterPro" id="IPR025609">
    <property type="entry name" value="Lsm14-like_N"/>
</dbReference>
<feature type="compositionally biased region" description="Polar residues" evidence="5">
    <location>
        <begin position="86"/>
        <end position="101"/>
    </location>
</feature>
<feature type="compositionally biased region" description="Low complexity" evidence="5">
    <location>
        <begin position="222"/>
        <end position="237"/>
    </location>
</feature>
<dbReference type="InParanoid" id="A0A1C7NS71"/>
<evidence type="ECO:0000256" key="4">
    <source>
        <dbReference type="ARBA" id="ARBA00022490"/>
    </source>
</evidence>
<dbReference type="GO" id="GO:0000932">
    <property type="term" value="C:P-body"/>
    <property type="evidence" value="ECO:0007669"/>
    <property type="project" value="UniProtKB-SubCell"/>
</dbReference>
<dbReference type="InterPro" id="IPR036652">
    <property type="entry name" value="YjeF_N_dom_sf"/>
</dbReference>
<dbReference type="GO" id="GO:0033962">
    <property type="term" value="P:P-body assembly"/>
    <property type="evidence" value="ECO:0007669"/>
    <property type="project" value="TreeGrafter"/>
</dbReference>
<dbReference type="InterPro" id="IPR025762">
    <property type="entry name" value="DFDF"/>
</dbReference>
<dbReference type="FunCoup" id="A0A1C7NS71">
    <property type="interactions" value="396"/>
</dbReference>
<dbReference type="EMBL" id="LUGH01000017">
    <property type="protein sequence ID" value="OBZ91246.1"/>
    <property type="molecule type" value="Genomic_DNA"/>
</dbReference>
<reference evidence="8 9" key="1">
    <citation type="submission" date="2016-03" db="EMBL/GenBank/DDBJ databases">
        <title>Choanephora cucurbitarum.</title>
        <authorList>
            <person name="Min B."/>
            <person name="Park H."/>
            <person name="Park J.-H."/>
            <person name="Shin H.-D."/>
            <person name="Choi I.-G."/>
        </authorList>
    </citation>
    <scope>NUCLEOTIDE SEQUENCE [LARGE SCALE GENOMIC DNA]</scope>
    <source>
        <strain evidence="8 9">KUS-F28377</strain>
    </source>
</reference>
<sequence>MADKFIGLKVSVLLNTSIRLEGIVSQLEPASQQMILKDVTLLLPGQPPHHAPLYGVYGKDIKDIQVFETIQTPVTTDHHVLDQPSPFVSQSEKTILPTRSVSKNRRSKQNTRRRIDEQGQNHSWAGEDVNVFKEEEFDFQKNLNMFDKAKIFAEIRESDETGTEELLVTLNRLPKKKINLAPSENVLGTEQTPYHDMEHEDEQNHRQPKLNGIRQNNHHDSNSIISSSTLSSSTISSGGMGDESDNDSQTPEKYMNRPSTTRKKQLVQKSCLTNTTIPNNKRILTTAGVVCPTLTPMQMAQVESEGSQVSSMFEGLALEGAGRGTALLALQLLHTCPNRSVTILAGYGKKATIGLIAARHLVYRGCSVTVCMAHHETDTHVEIAQRLGVTICYDLKNKKKRKPTDLIVDALLGIDEHASTQQKSARWETVCPLIDWAKRQAKPILSIDFPTGVDADTGHVYHSSHFIHPQHTLCLNAPKTGCQSSDVTGDLYLIDTGIPRLCWKRAGIKGNTMPWGADFLVALRYDSS</sequence>
<dbReference type="Pfam" id="PF09532">
    <property type="entry name" value="FDF"/>
    <property type="match status" value="1"/>
</dbReference>
<evidence type="ECO:0000313" key="9">
    <source>
        <dbReference type="Proteomes" id="UP000093000"/>
    </source>
</evidence>
<organism evidence="8 9">
    <name type="scientific">Choanephora cucurbitarum</name>
    <dbReference type="NCBI Taxonomy" id="101091"/>
    <lineage>
        <taxon>Eukaryota</taxon>
        <taxon>Fungi</taxon>
        <taxon>Fungi incertae sedis</taxon>
        <taxon>Mucoromycota</taxon>
        <taxon>Mucoromycotina</taxon>
        <taxon>Mucoromycetes</taxon>
        <taxon>Mucorales</taxon>
        <taxon>Mucorineae</taxon>
        <taxon>Choanephoraceae</taxon>
        <taxon>Choanephoroideae</taxon>
        <taxon>Choanephora</taxon>
    </lineage>
</organism>
<dbReference type="Proteomes" id="UP000093000">
    <property type="component" value="Unassembled WGS sequence"/>
</dbReference>
<dbReference type="Gene3D" id="3.40.50.10260">
    <property type="entry name" value="YjeF N-terminal domain"/>
    <property type="match status" value="1"/>
</dbReference>
<feature type="compositionally biased region" description="Basic and acidic residues" evidence="5">
    <location>
        <begin position="196"/>
        <end position="205"/>
    </location>
</feature>
<feature type="region of interest" description="Disordered" evidence="5">
    <location>
        <begin position="82"/>
        <end position="121"/>
    </location>
</feature>
<evidence type="ECO:0000256" key="1">
    <source>
        <dbReference type="ARBA" id="ARBA00004201"/>
    </source>
</evidence>
<dbReference type="STRING" id="101091.A0A1C7NS71"/>
<dbReference type="PROSITE" id="PS51385">
    <property type="entry name" value="YJEF_N"/>
    <property type="match status" value="1"/>
</dbReference>
<dbReference type="OrthoDB" id="10030313at2759"/>
<feature type="compositionally biased region" description="Basic residues" evidence="5">
    <location>
        <begin position="102"/>
        <end position="112"/>
    </location>
</feature>
<dbReference type="GO" id="GO:0003729">
    <property type="term" value="F:mRNA binding"/>
    <property type="evidence" value="ECO:0007669"/>
    <property type="project" value="TreeGrafter"/>
</dbReference>
<evidence type="ECO:0000313" key="8">
    <source>
        <dbReference type="EMBL" id="OBZ91246.1"/>
    </source>
</evidence>
<evidence type="ECO:0000256" key="3">
    <source>
        <dbReference type="ARBA" id="ARBA00015797"/>
    </source>
</evidence>
<comment type="subcellular location">
    <subcellularLocation>
        <location evidence="1">Cytoplasm</location>
        <location evidence="1">P-body</location>
    </subcellularLocation>
</comment>
<name>A0A1C7NS71_9FUNG</name>
<comment type="similarity">
    <text evidence="2">Belongs to the EDC3 family.</text>
</comment>
<comment type="caution">
    <text evidence="8">The sequence shown here is derived from an EMBL/GenBank/DDBJ whole genome shotgun (WGS) entry which is preliminary data.</text>
</comment>
<dbReference type="PANTHER" id="PTHR13612:SF0">
    <property type="entry name" value="ENHANCER OF MRNA-DECAPPING PROTEIN 3"/>
    <property type="match status" value="1"/>
</dbReference>